<dbReference type="CDD" id="cd22231">
    <property type="entry name" value="RHH_NikR_HicB-like"/>
    <property type="match status" value="1"/>
</dbReference>
<evidence type="ECO:0000313" key="2">
    <source>
        <dbReference type="EMBL" id="RBQ15421.1"/>
    </source>
</evidence>
<dbReference type="Proteomes" id="UP000253303">
    <property type="component" value="Unassembled WGS sequence"/>
</dbReference>
<dbReference type="EMBL" id="QMEY01000023">
    <property type="protein sequence ID" value="RBQ15421.1"/>
    <property type="molecule type" value="Genomic_DNA"/>
</dbReference>
<dbReference type="Gene3D" id="1.10.1220.10">
    <property type="entry name" value="Met repressor-like"/>
    <property type="match status" value="1"/>
</dbReference>
<dbReference type="InterPro" id="IPR010985">
    <property type="entry name" value="Ribbon_hlx_hlx"/>
</dbReference>
<dbReference type="AlphaFoldDB" id="A0A366LNE2"/>
<sequence length="132" mass="14670">MPSSTAFLYTCTTLCGRAITFRVDIMMSYWHAGSMRRTTFRLDDSLLEEAKAYAAEHGRSLNSVMEDALRQLLNRAAHDDERLRVVLPLSHAVPGHQPWLSARLAAGEGWGQVMDSLETDTTIEGVTSDASR</sequence>
<proteinExistence type="predicted"/>
<dbReference type="Pfam" id="PF01402">
    <property type="entry name" value="RHH_1"/>
    <property type="match status" value="1"/>
</dbReference>
<feature type="domain" description="Ribbon-helix-helix protein CopG" evidence="1">
    <location>
        <begin position="36"/>
        <end position="75"/>
    </location>
</feature>
<name>A0A366LNE2_9ACTN</name>
<keyword evidence="3" id="KW-1185">Reference proteome</keyword>
<dbReference type="GO" id="GO:0006355">
    <property type="term" value="P:regulation of DNA-templated transcription"/>
    <property type="evidence" value="ECO:0007669"/>
    <property type="project" value="InterPro"/>
</dbReference>
<dbReference type="SUPFAM" id="SSF47598">
    <property type="entry name" value="Ribbon-helix-helix"/>
    <property type="match status" value="1"/>
</dbReference>
<dbReference type="InterPro" id="IPR002145">
    <property type="entry name" value="CopG"/>
</dbReference>
<comment type="caution">
    <text evidence="2">The sequence shown here is derived from an EMBL/GenBank/DDBJ whole genome shotgun (WGS) entry which is preliminary data.</text>
</comment>
<protein>
    <recommendedName>
        <fullName evidence="1">Ribbon-helix-helix protein CopG domain-containing protein</fullName>
    </recommendedName>
</protein>
<accession>A0A366LNE2</accession>
<evidence type="ECO:0000259" key="1">
    <source>
        <dbReference type="Pfam" id="PF01402"/>
    </source>
</evidence>
<reference evidence="2 3" key="1">
    <citation type="submission" date="2018-06" db="EMBL/GenBank/DDBJ databases">
        <title>Sphaerisporangium craniellae sp. nov., isolated from a marine sponge in the South China Sea.</title>
        <authorList>
            <person name="Li L."/>
        </authorList>
    </citation>
    <scope>NUCLEOTIDE SEQUENCE [LARGE SCALE GENOMIC DNA]</scope>
    <source>
        <strain evidence="2 3">LHW63015</strain>
    </source>
</reference>
<gene>
    <name evidence="2" type="ORF">DP939_35595</name>
</gene>
<dbReference type="InterPro" id="IPR013321">
    <property type="entry name" value="Arc_rbn_hlx_hlx"/>
</dbReference>
<organism evidence="2 3">
    <name type="scientific">Spongiactinospora rosea</name>
    <dbReference type="NCBI Taxonomy" id="2248750"/>
    <lineage>
        <taxon>Bacteria</taxon>
        <taxon>Bacillati</taxon>
        <taxon>Actinomycetota</taxon>
        <taxon>Actinomycetes</taxon>
        <taxon>Streptosporangiales</taxon>
        <taxon>Streptosporangiaceae</taxon>
        <taxon>Spongiactinospora</taxon>
    </lineage>
</organism>
<evidence type="ECO:0000313" key="3">
    <source>
        <dbReference type="Proteomes" id="UP000253303"/>
    </source>
</evidence>